<dbReference type="Pfam" id="PF14246">
    <property type="entry name" value="TetR_C_7"/>
    <property type="match status" value="1"/>
</dbReference>
<evidence type="ECO:0000313" key="6">
    <source>
        <dbReference type="EMBL" id="SHN33314.1"/>
    </source>
</evidence>
<organism evidence="6 7">
    <name type="scientific">Actinacidiphila paucisporea</name>
    <dbReference type="NCBI Taxonomy" id="310782"/>
    <lineage>
        <taxon>Bacteria</taxon>
        <taxon>Bacillati</taxon>
        <taxon>Actinomycetota</taxon>
        <taxon>Actinomycetes</taxon>
        <taxon>Kitasatosporales</taxon>
        <taxon>Streptomycetaceae</taxon>
        <taxon>Actinacidiphila</taxon>
    </lineage>
</organism>
<keyword evidence="1" id="KW-0805">Transcription regulation</keyword>
<dbReference type="PROSITE" id="PS50977">
    <property type="entry name" value="HTH_TETR_2"/>
    <property type="match status" value="1"/>
</dbReference>
<evidence type="ECO:0000256" key="2">
    <source>
        <dbReference type="ARBA" id="ARBA00023125"/>
    </source>
</evidence>
<dbReference type="PRINTS" id="PR00455">
    <property type="entry name" value="HTHTETR"/>
</dbReference>
<dbReference type="Gene3D" id="1.10.357.10">
    <property type="entry name" value="Tetracycline Repressor, domain 2"/>
    <property type="match status" value="1"/>
</dbReference>
<dbReference type="Pfam" id="PF00440">
    <property type="entry name" value="TetR_N"/>
    <property type="match status" value="1"/>
</dbReference>
<evidence type="ECO:0000256" key="3">
    <source>
        <dbReference type="ARBA" id="ARBA00023163"/>
    </source>
</evidence>
<dbReference type="GO" id="GO:0045892">
    <property type="term" value="P:negative regulation of DNA-templated transcription"/>
    <property type="evidence" value="ECO:0007669"/>
    <property type="project" value="UniProtKB-ARBA"/>
</dbReference>
<dbReference type="InterPro" id="IPR009057">
    <property type="entry name" value="Homeodomain-like_sf"/>
</dbReference>
<reference evidence="6 7" key="1">
    <citation type="submission" date="2016-11" db="EMBL/GenBank/DDBJ databases">
        <authorList>
            <person name="Jaros S."/>
            <person name="Januszkiewicz K."/>
            <person name="Wedrychowicz H."/>
        </authorList>
    </citation>
    <scope>NUCLEOTIDE SEQUENCE [LARGE SCALE GENOMIC DNA]</scope>
    <source>
        <strain evidence="6 7">CGMCC 4.2025</strain>
    </source>
</reference>
<dbReference type="Proteomes" id="UP000184111">
    <property type="component" value="Unassembled WGS sequence"/>
</dbReference>
<proteinExistence type="predicted"/>
<dbReference type="SUPFAM" id="SSF46689">
    <property type="entry name" value="Homeodomain-like"/>
    <property type="match status" value="1"/>
</dbReference>
<dbReference type="InterPro" id="IPR001647">
    <property type="entry name" value="HTH_TetR"/>
</dbReference>
<keyword evidence="7" id="KW-1185">Reference proteome</keyword>
<dbReference type="FunFam" id="1.10.10.60:FF:000141">
    <property type="entry name" value="TetR family transcriptional regulator"/>
    <property type="match status" value="1"/>
</dbReference>
<dbReference type="GO" id="GO:0003700">
    <property type="term" value="F:DNA-binding transcription factor activity"/>
    <property type="evidence" value="ECO:0007669"/>
    <property type="project" value="TreeGrafter"/>
</dbReference>
<dbReference type="PANTHER" id="PTHR30055">
    <property type="entry name" value="HTH-TYPE TRANSCRIPTIONAL REGULATOR RUTR"/>
    <property type="match status" value="1"/>
</dbReference>
<evidence type="ECO:0000259" key="5">
    <source>
        <dbReference type="PROSITE" id="PS50977"/>
    </source>
</evidence>
<dbReference type="GO" id="GO:0000976">
    <property type="term" value="F:transcription cis-regulatory region binding"/>
    <property type="evidence" value="ECO:0007669"/>
    <property type="project" value="TreeGrafter"/>
</dbReference>
<dbReference type="InterPro" id="IPR039536">
    <property type="entry name" value="TetR_C_Proteobacteria"/>
</dbReference>
<dbReference type="Gene3D" id="1.10.10.60">
    <property type="entry name" value="Homeodomain-like"/>
    <property type="match status" value="1"/>
</dbReference>
<sequence>MDLPGRWQALPHGYDGPVTATTRGRIDKRQAILDAAFTVFTRRGYAAAGMQEIADEAGVAKPTLYNHLGDKETVFRRAMEAAADTVRAENTAIVERLRAPGEDLRAALEDVAHRMLLVCCGERAGALRRLTLAQAGEFPELVVAVHERTAIRLSDALADRLARLSLDGTLRRCEPALAAEQLLALLTGPMEARSRLGTRDVPPDQTRAIARAAVTTFLAAYGPRAADTGNPGRPGHVPSTP</sequence>
<name>A0A1M7QPG8_9ACTN</name>
<gene>
    <name evidence="6" type="ORF">SAMN05216499_13918</name>
</gene>
<feature type="domain" description="HTH tetR-type" evidence="5">
    <location>
        <begin position="26"/>
        <end position="86"/>
    </location>
</feature>
<keyword evidence="2 4" id="KW-0238">DNA-binding</keyword>
<protein>
    <submittedName>
        <fullName evidence="6">Transcriptional regulator, TetR family</fullName>
    </submittedName>
</protein>
<evidence type="ECO:0000256" key="1">
    <source>
        <dbReference type="ARBA" id="ARBA00023015"/>
    </source>
</evidence>
<evidence type="ECO:0000313" key="7">
    <source>
        <dbReference type="Proteomes" id="UP000184111"/>
    </source>
</evidence>
<dbReference type="EMBL" id="FRBI01000039">
    <property type="protein sequence ID" value="SHN33314.1"/>
    <property type="molecule type" value="Genomic_DNA"/>
</dbReference>
<dbReference type="OrthoDB" id="7186128at2"/>
<dbReference type="AlphaFoldDB" id="A0A1M7QPG8"/>
<keyword evidence="3" id="KW-0804">Transcription</keyword>
<evidence type="ECO:0000256" key="4">
    <source>
        <dbReference type="PROSITE-ProRule" id="PRU00335"/>
    </source>
</evidence>
<feature type="DNA-binding region" description="H-T-H motif" evidence="4">
    <location>
        <begin position="49"/>
        <end position="68"/>
    </location>
</feature>
<dbReference type="InterPro" id="IPR050109">
    <property type="entry name" value="HTH-type_TetR-like_transc_reg"/>
</dbReference>
<accession>A0A1M7QPG8</accession>
<dbReference type="PANTHER" id="PTHR30055:SF146">
    <property type="entry name" value="HTH-TYPE TRANSCRIPTIONAL DUAL REGULATOR CECR"/>
    <property type="match status" value="1"/>
</dbReference>
<dbReference type="STRING" id="310782.SAMN05216499_13918"/>